<evidence type="ECO:0000313" key="1">
    <source>
        <dbReference type="EMBL" id="CEK86879.1"/>
    </source>
</evidence>
<sequence length="106" mass="12062">MAIIIIIMKNMTTENWYDLEKRTSFQIIRHIYECSVSPLCFFEQHGDVVNITSATSSSQCISGTHLRLGQPEPLRSQKISHPQFNLILGPHIYRASALTTMLQLLS</sequence>
<dbReference type="EMBL" id="HACG01040014">
    <property type="protein sequence ID" value="CEK86879.1"/>
    <property type="molecule type" value="Transcribed_RNA"/>
</dbReference>
<name>A0A0B7B0K8_9EUPU</name>
<gene>
    <name evidence="1" type="primary">ORF156104</name>
</gene>
<organism evidence="1">
    <name type="scientific">Arion vulgaris</name>
    <dbReference type="NCBI Taxonomy" id="1028688"/>
    <lineage>
        <taxon>Eukaryota</taxon>
        <taxon>Metazoa</taxon>
        <taxon>Spiralia</taxon>
        <taxon>Lophotrochozoa</taxon>
        <taxon>Mollusca</taxon>
        <taxon>Gastropoda</taxon>
        <taxon>Heterobranchia</taxon>
        <taxon>Euthyneura</taxon>
        <taxon>Panpulmonata</taxon>
        <taxon>Eupulmonata</taxon>
        <taxon>Stylommatophora</taxon>
        <taxon>Helicina</taxon>
        <taxon>Arionoidea</taxon>
        <taxon>Arionidae</taxon>
        <taxon>Arion</taxon>
    </lineage>
</organism>
<accession>A0A0B7B0K8</accession>
<protein>
    <submittedName>
        <fullName evidence="1">Uncharacterized protein</fullName>
    </submittedName>
</protein>
<reference evidence="1" key="1">
    <citation type="submission" date="2014-12" db="EMBL/GenBank/DDBJ databases">
        <title>Insight into the proteome of Arion vulgaris.</title>
        <authorList>
            <person name="Aradska J."/>
            <person name="Bulat T."/>
            <person name="Smidak R."/>
            <person name="Sarate P."/>
            <person name="Gangsoo J."/>
            <person name="Sialana F."/>
            <person name="Bilban M."/>
            <person name="Lubec G."/>
        </authorList>
    </citation>
    <scope>NUCLEOTIDE SEQUENCE</scope>
    <source>
        <tissue evidence="1">Skin</tissue>
    </source>
</reference>
<dbReference type="AlphaFoldDB" id="A0A0B7B0K8"/>
<proteinExistence type="predicted"/>